<name>A0A218Z6B3_9HELO</name>
<dbReference type="InParanoid" id="A0A218Z6B3"/>
<dbReference type="AlphaFoldDB" id="A0A218Z6B3"/>
<keyword evidence="3" id="KW-1185">Reference proteome</keyword>
<accession>A0A218Z6B3</accession>
<evidence type="ECO:0000313" key="3">
    <source>
        <dbReference type="Proteomes" id="UP000242519"/>
    </source>
</evidence>
<feature type="compositionally biased region" description="Basic and acidic residues" evidence="1">
    <location>
        <begin position="163"/>
        <end position="176"/>
    </location>
</feature>
<reference evidence="2 3" key="1">
    <citation type="submission" date="2017-04" db="EMBL/GenBank/DDBJ databases">
        <title>Draft genome sequence of Marssonina coronaria NL1: causal agent of apple blotch.</title>
        <authorList>
            <person name="Cheng Q."/>
        </authorList>
    </citation>
    <scope>NUCLEOTIDE SEQUENCE [LARGE SCALE GENOMIC DNA]</scope>
    <source>
        <strain evidence="2 3">NL1</strain>
    </source>
</reference>
<feature type="region of interest" description="Disordered" evidence="1">
    <location>
        <begin position="161"/>
        <end position="221"/>
    </location>
</feature>
<evidence type="ECO:0000256" key="1">
    <source>
        <dbReference type="SAM" id="MobiDB-lite"/>
    </source>
</evidence>
<dbReference type="EMBL" id="MZNU01000175">
    <property type="protein sequence ID" value="OWP03621.1"/>
    <property type="molecule type" value="Genomic_DNA"/>
</dbReference>
<sequence length="221" mass="25017">MPLAAPDLDEIDDFPASRRPLKDLRKETSVRVMECRKAAWEKQRRQAAYKMEFAFAFLKIWRRRMGLDLKNRQDAGQRRNILPGMSLFAREVQFNMLLHGTVYDVLVYQASFRPKTCAKSTVDSRPLPSGFIACHEHVDRATLGERAAAESPVVIRRRAALHSGHDDQKRAEHVNGDDTPTPYRAPQSSVLGGHRASARPLFPAWRPRSSLSVKGTAGSRR</sequence>
<comment type="caution">
    <text evidence="2">The sequence shown here is derived from an EMBL/GenBank/DDBJ whole genome shotgun (WGS) entry which is preliminary data.</text>
</comment>
<dbReference type="Proteomes" id="UP000242519">
    <property type="component" value="Unassembled WGS sequence"/>
</dbReference>
<gene>
    <name evidence="2" type="ORF">B2J93_3242</name>
</gene>
<proteinExistence type="predicted"/>
<organism evidence="2 3">
    <name type="scientific">Diplocarpon coronariae</name>
    <dbReference type="NCBI Taxonomy" id="2795749"/>
    <lineage>
        <taxon>Eukaryota</taxon>
        <taxon>Fungi</taxon>
        <taxon>Dikarya</taxon>
        <taxon>Ascomycota</taxon>
        <taxon>Pezizomycotina</taxon>
        <taxon>Leotiomycetes</taxon>
        <taxon>Helotiales</taxon>
        <taxon>Drepanopezizaceae</taxon>
        <taxon>Diplocarpon</taxon>
    </lineage>
</organism>
<evidence type="ECO:0000313" key="2">
    <source>
        <dbReference type="EMBL" id="OWP03621.1"/>
    </source>
</evidence>
<protein>
    <submittedName>
        <fullName evidence="2">Cytochrome P450 family protein</fullName>
    </submittedName>
</protein>